<accession>A0A2U1F293</accession>
<dbReference type="Pfam" id="PF00107">
    <property type="entry name" value="ADH_zinc_N"/>
    <property type="match status" value="1"/>
</dbReference>
<evidence type="ECO:0000256" key="7">
    <source>
        <dbReference type="ARBA" id="ARBA00049164"/>
    </source>
</evidence>
<evidence type="ECO:0000256" key="8">
    <source>
        <dbReference type="ARBA" id="ARBA00049243"/>
    </source>
</evidence>
<dbReference type="PANTHER" id="PTHR42940:SF8">
    <property type="entry name" value="VACUOLAR PROTEIN SORTING-ASSOCIATED PROTEIN 11"/>
    <property type="match status" value="1"/>
</dbReference>
<dbReference type="Pfam" id="PF08240">
    <property type="entry name" value="ADH_N"/>
    <property type="match status" value="1"/>
</dbReference>
<evidence type="ECO:0000256" key="4">
    <source>
        <dbReference type="ARBA" id="ARBA00022723"/>
    </source>
</evidence>
<dbReference type="SMART" id="SM00829">
    <property type="entry name" value="PKS_ER"/>
    <property type="match status" value="1"/>
</dbReference>
<evidence type="ECO:0000256" key="5">
    <source>
        <dbReference type="ARBA" id="ARBA00022833"/>
    </source>
</evidence>
<evidence type="ECO:0000256" key="9">
    <source>
        <dbReference type="RuleBase" id="RU361277"/>
    </source>
</evidence>
<evidence type="ECO:0000256" key="3">
    <source>
        <dbReference type="ARBA" id="ARBA00013190"/>
    </source>
</evidence>
<comment type="cofactor">
    <cofactor evidence="1 9">
        <name>Zn(2+)</name>
        <dbReference type="ChEBI" id="CHEBI:29105"/>
    </cofactor>
</comment>
<dbReference type="SUPFAM" id="SSF50129">
    <property type="entry name" value="GroES-like"/>
    <property type="match status" value="1"/>
</dbReference>
<dbReference type="Proteomes" id="UP000245639">
    <property type="component" value="Unassembled WGS sequence"/>
</dbReference>
<dbReference type="InterPro" id="IPR002328">
    <property type="entry name" value="ADH_Zn_CS"/>
</dbReference>
<evidence type="ECO:0000259" key="10">
    <source>
        <dbReference type="SMART" id="SM00829"/>
    </source>
</evidence>
<comment type="caution">
    <text evidence="11">The sequence shown here is derived from an EMBL/GenBank/DDBJ whole genome shotgun (WGS) entry which is preliminary data.</text>
</comment>
<dbReference type="GO" id="GO:0008270">
    <property type="term" value="F:zinc ion binding"/>
    <property type="evidence" value="ECO:0007669"/>
    <property type="project" value="InterPro"/>
</dbReference>
<organism evidence="11 12">
    <name type="scientific">Actinomycetospora cinnamomea</name>
    <dbReference type="NCBI Taxonomy" id="663609"/>
    <lineage>
        <taxon>Bacteria</taxon>
        <taxon>Bacillati</taxon>
        <taxon>Actinomycetota</taxon>
        <taxon>Actinomycetes</taxon>
        <taxon>Pseudonocardiales</taxon>
        <taxon>Pseudonocardiaceae</taxon>
        <taxon>Actinomycetospora</taxon>
    </lineage>
</organism>
<gene>
    <name evidence="11" type="ORF">C8D89_11342</name>
</gene>
<comment type="similarity">
    <text evidence="2 9">Belongs to the zinc-containing alcohol dehydrogenase family.</text>
</comment>
<dbReference type="InterPro" id="IPR011032">
    <property type="entry name" value="GroES-like_sf"/>
</dbReference>
<dbReference type="InterPro" id="IPR013149">
    <property type="entry name" value="ADH-like_C"/>
</dbReference>
<keyword evidence="12" id="KW-1185">Reference proteome</keyword>
<dbReference type="EMBL" id="QEKW01000013">
    <property type="protein sequence ID" value="PVZ06304.1"/>
    <property type="molecule type" value="Genomic_DNA"/>
</dbReference>
<evidence type="ECO:0000313" key="12">
    <source>
        <dbReference type="Proteomes" id="UP000245639"/>
    </source>
</evidence>
<dbReference type="RefSeq" id="WP_116710162.1">
    <property type="nucleotide sequence ID" value="NZ_QEKW01000013.1"/>
</dbReference>
<dbReference type="SUPFAM" id="SSF51735">
    <property type="entry name" value="NAD(P)-binding Rossmann-fold domains"/>
    <property type="match status" value="1"/>
</dbReference>
<evidence type="ECO:0000256" key="6">
    <source>
        <dbReference type="ARBA" id="ARBA00023002"/>
    </source>
</evidence>
<dbReference type="GO" id="GO:0004022">
    <property type="term" value="F:alcohol dehydrogenase (NAD+) activity"/>
    <property type="evidence" value="ECO:0007669"/>
    <property type="project" value="UniProtKB-EC"/>
</dbReference>
<dbReference type="OrthoDB" id="334894at2"/>
<dbReference type="PANTHER" id="PTHR42940">
    <property type="entry name" value="ALCOHOL DEHYDROGENASE 1-RELATED"/>
    <property type="match status" value="1"/>
</dbReference>
<evidence type="ECO:0000256" key="1">
    <source>
        <dbReference type="ARBA" id="ARBA00001947"/>
    </source>
</evidence>
<dbReference type="Gene3D" id="3.90.180.10">
    <property type="entry name" value="Medium-chain alcohol dehydrogenases, catalytic domain"/>
    <property type="match status" value="1"/>
</dbReference>
<dbReference type="InterPro" id="IPR013154">
    <property type="entry name" value="ADH-like_N"/>
</dbReference>
<protein>
    <recommendedName>
        <fullName evidence="3">alcohol dehydrogenase</fullName>
        <ecNumber evidence="3">1.1.1.1</ecNumber>
    </recommendedName>
</protein>
<evidence type="ECO:0000313" key="11">
    <source>
        <dbReference type="EMBL" id="PVZ06304.1"/>
    </source>
</evidence>
<evidence type="ECO:0000256" key="2">
    <source>
        <dbReference type="ARBA" id="ARBA00008072"/>
    </source>
</evidence>
<dbReference type="AlphaFoldDB" id="A0A2U1F293"/>
<keyword evidence="6" id="KW-0560">Oxidoreductase</keyword>
<reference evidence="11 12" key="1">
    <citation type="submission" date="2018-04" db="EMBL/GenBank/DDBJ databases">
        <title>Genomic Encyclopedia of Type Strains, Phase IV (KMG-IV): sequencing the most valuable type-strain genomes for metagenomic binning, comparative biology and taxonomic classification.</title>
        <authorList>
            <person name="Goeker M."/>
        </authorList>
    </citation>
    <scope>NUCLEOTIDE SEQUENCE [LARGE SCALE GENOMIC DNA]</scope>
    <source>
        <strain evidence="11 12">DSM 45771</strain>
    </source>
</reference>
<comment type="catalytic activity">
    <reaction evidence="7">
        <text>a secondary alcohol + NAD(+) = a ketone + NADH + H(+)</text>
        <dbReference type="Rhea" id="RHEA:10740"/>
        <dbReference type="ChEBI" id="CHEBI:15378"/>
        <dbReference type="ChEBI" id="CHEBI:17087"/>
        <dbReference type="ChEBI" id="CHEBI:35681"/>
        <dbReference type="ChEBI" id="CHEBI:57540"/>
        <dbReference type="ChEBI" id="CHEBI:57945"/>
        <dbReference type="EC" id="1.1.1.1"/>
    </reaction>
</comment>
<dbReference type="EC" id="1.1.1.1" evidence="3"/>
<proteinExistence type="inferred from homology"/>
<dbReference type="Gene3D" id="3.40.50.720">
    <property type="entry name" value="NAD(P)-binding Rossmann-like Domain"/>
    <property type="match status" value="1"/>
</dbReference>
<keyword evidence="4 9" id="KW-0479">Metal-binding</keyword>
<sequence>MKAWRLNDWKSDPVLVDVERPRPATGEVLVRVGGSGACHSDLHLMHEFGPGILPWGPPFTLGHEVAGWVEELGPGVGDGVDLEPGRPVAVYGPWGCGRCERCRAGAETYCEDLASAPVPGGGGGLGLDGGMAEFMLVPAARHVVPLPDGLEPAAAAPLTDAALTPYHSIRRSWPKLTPGSTALVIGIGGLGHMALQILAATTAARVVAVDTRPEALELARTAGADLALLGDGDTADAIRRFTSGRGADAVFDCVGSDATLALGAAVGRTLGDLTIIGLAGGTLPVGFFGVPYELSVQTTYWGTRPELVEVLDLAARGLIHTEITTFPLEGALDAYRELEQGTITGRAVVVPDTEGRRS</sequence>
<dbReference type="CDD" id="cd05284">
    <property type="entry name" value="arabinose_DH_like"/>
    <property type="match status" value="1"/>
</dbReference>
<comment type="catalytic activity">
    <reaction evidence="8">
        <text>a primary alcohol + NAD(+) = an aldehyde + NADH + H(+)</text>
        <dbReference type="Rhea" id="RHEA:10736"/>
        <dbReference type="ChEBI" id="CHEBI:15378"/>
        <dbReference type="ChEBI" id="CHEBI:15734"/>
        <dbReference type="ChEBI" id="CHEBI:17478"/>
        <dbReference type="ChEBI" id="CHEBI:57540"/>
        <dbReference type="ChEBI" id="CHEBI:57945"/>
        <dbReference type="EC" id="1.1.1.1"/>
    </reaction>
</comment>
<dbReference type="InterPro" id="IPR020843">
    <property type="entry name" value="ER"/>
</dbReference>
<dbReference type="InterPro" id="IPR036291">
    <property type="entry name" value="NAD(P)-bd_dom_sf"/>
</dbReference>
<name>A0A2U1F293_9PSEU</name>
<dbReference type="PROSITE" id="PS00059">
    <property type="entry name" value="ADH_ZINC"/>
    <property type="match status" value="1"/>
</dbReference>
<feature type="domain" description="Enoyl reductase (ER)" evidence="10">
    <location>
        <begin position="10"/>
        <end position="349"/>
    </location>
</feature>
<keyword evidence="5 9" id="KW-0862">Zinc</keyword>